<evidence type="ECO:0000313" key="2">
    <source>
        <dbReference type="EMBL" id="TKS54405.1"/>
    </source>
</evidence>
<dbReference type="Proteomes" id="UP000298681">
    <property type="component" value="Unassembled WGS sequence"/>
</dbReference>
<dbReference type="PANTHER" id="PTHR39165:SF1">
    <property type="entry name" value="DUF456 DOMAIN-CONTAINING PROTEIN"/>
    <property type="match status" value="1"/>
</dbReference>
<feature type="transmembrane region" description="Helical" evidence="1">
    <location>
        <begin position="46"/>
        <end position="73"/>
    </location>
</feature>
<keyword evidence="1" id="KW-0812">Transmembrane</keyword>
<dbReference type="RefSeq" id="WP_134673783.1">
    <property type="nucleotide sequence ID" value="NZ_SPUH01000001.1"/>
</dbReference>
<keyword evidence="3" id="KW-1185">Reference proteome</keyword>
<proteinExistence type="predicted"/>
<dbReference type="PANTHER" id="PTHR39165">
    <property type="entry name" value="IG HYPOTHETICAL 17883"/>
    <property type="match status" value="1"/>
</dbReference>
<keyword evidence="1" id="KW-0472">Membrane</keyword>
<reference evidence="2 3" key="1">
    <citation type="submission" date="2019-01" db="EMBL/GenBank/DDBJ databases">
        <authorList>
            <person name="Zhang S."/>
        </authorList>
    </citation>
    <scope>NUCLEOTIDE SEQUENCE [LARGE SCALE GENOMIC DNA]</scope>
    <source>
        <strain evidence="2 3">1626</strain>
    </source>
</reference>
<feature type="transmembrane region" description="Helical" evidence="1">
    <location>
        <begin position="139"/>
        <end position="165"/>
    </location>
</feature>
<name>A0A4Z1R750_9GAMM</name>
<sequence length="168" mass="17329">MQTEPLLYALAILLVVVGLLGTVLPAIPGIPLIFAGMLLAAWADGFVHVGGLTLGLLALLTVLSLLVDFWATAMGARRVGASRKALAGAVIGTFAGIFFGIPGIFVGPFAGAMAGELLHRRRIGASDLGAATRVGVGTWMGVVVAVALKLMLAFAMIGVFALSWWTTR</sequence>
<organism evidence="2 3">
    <name type="scientific">Luteimonas yindakuii</name>
    <dbReference type="NCBI Taxonomy" id="2565782"/>
    <lineage>
        <taxon>Bacteria</taxon>
        <taxon>Pseudomonadati</taxon>
        <taxon>Pseudomonadota</taxon>
        <taxon>Gammaproteobacteria</taxon>
        <taxon>Lysobacterales</taxon>
        <taxon>Lysobacteraceae</taxon>
        <taxon>Luteimonas</taxon>
    </lineage>
</organism>
<evidence type="ECO:0000256" key="1">
    <source>
        <dbReference type="SAM" id="Phobius"/>
    </source>
</evidence>
<dbReference type="Pfam" id="PF04306">
    <property type="entry name" value="DUF456"/>
    <property type="match status" value="1"/>
</dbReference>
<protein>
    <submittedName>
        <fullName evidence="2">DUF456 family protein</fullName>
    </submittedName>
</protein>
<gene>
    <name evidence="2" type="ORF">E4582_06215</name>
</gene>
<evidence type="ECO:0000313" key="3">
    <source>
        <dbReference type="Proteomes" id="UP000298681"/>
    </source>
</evidence>
<dbReference type="InterPro" id="IPR007403">
    <property type="entry name" value="DUF456"/>
</dbReference>
<comment type="caution">
    <text evidence="2">The sequence shown here is derived from an EMBL/GenBank/DDBJ whole genome shotgun (WGS) entry which is preliminary data.</text>
</comment>
<dbReference type="AlphaFoldDB" id="A0A4Z1R750"/>
<accession>A0A4Z1R750</accession>
<dbReference type="EMBL" id="SPUH01000001">
    <property type="protein sequence ID" value="TKS54405.1"/>
    <property type="molecule type" value="Genomic_DNA"/>
</dbReference>
<keyword evidence="1" id="KW-1133">Transmembrane helix</keyword>
<feature type="transmembrane region" description="Helical" evidence="1">
    <location>
        <begin position="85"/>
        <end position="110"/>
    </location>
</feature>
<feature type="transmembrane region" description="Helical" evidence="1">
    <location>
        <begin position="7"/>
        <end position="40"/>
    </location>
</feature>